<comment type="similarity">
    <text evidence="2">Belongs to the eukaryotic release factor 1 family.</text>
</comment>
<dbReference type="GO" id="GO:0003747">
    <property type="term" value="F:translation release factor activity"/>
    <property type="evidence" value="ECO:0007669"/>
    <property type="project" value="InterPro"/>
</dbReference>
<dbReference type="AlphaFoldDB" id="A0A2P2HWD7"/>
<dbReference type="NCBIfam" id="TIGR03676">
    <property type="entry name" value="aRF1_eRF1"/>
    <property type="match status" value="1"/>
</dbReference>
<evidence type="ECO:0000256" key="1">
    <source>
        <dbReference type="ARBA" id="ARBA00004496"/>
    </source>
</evidence>
<dbReference type="Gene3D" id="3.30.1330.30">
    <property type="match status" value="1"/>
</dbReference>
<evidence type="ECO:0000256" key="5">
    <source>
        <dbReference type="ARBA" id="ARBA00022917"/>
    </source>
</evidence>
<keyword evidence="5" id="KW-0648">Protein biosynthesis</keyword>
<proteinExistence type="evidence at transcript level"/>
<dbReference type="InterPro" id="IPR029064">
    <property type="entry name" value="Ribosomal_eL30-like_sf"/>
</dbReference>
<dbReference type="SUPFAM" id="SSF55481">
    <property type="entry name" value="N-terminal domain of eukaryotic peptide chain release factor subunit 1, ERF1"/>
    <property type="match status" value="1"/>
</dbReference>
<reference evidence="7" key="1">
    <citation type="journal article" date="2018" name="Biosci. Biotechnol. Biochem.">
        <title>Polysaccharide hydrolase of the hadal zone amphipods Hirondellea gigas.</title>
        <authorList>
            <person name="Kobayashi H."/>
            <person name="Nagahama T."/>
            <person name="Arai W."/>
            <person name="Sasagawa Y."/>
            <person name="Umeda M."/>
            <person name="Hayashi T."/>
            <person name="Nikaido I."/>
            <person name="Watanabe H."/>
            <person name="Oguri K."/>
            <person name="Kitazato H."/>
            <person name="Fujioka K."/>
            <person name="Kido Y."/>
            <person name="Takami H."/>
        </authorList>
    </citation>
    <scope>NUCLEOTIDE SEQUENCE</scope>
    <source>
        <tissue evidence="7">Whole body</tissue>
    </source>
</reference>
<protein>
    <recommendedName>
        <fullName evidence="3">Eukaryotic peptide chain release factor subunit 1</fullName>
    </recommendedName>
</protein>
<organism evidence="7">
    <name type="scientific">Hirondellea gigas</name>
    <dbReference type="NCBI Taxonomy" id="1518452"/>
    <lineage>
        <taxon>Eukaryota</taxon>
        <taxon>Metazoa</taxon>
        <taxon>Ecdysozoa</taxon>
        <taxon>Arthropoda</taxon>
        <taxon>Crustacea</taxon>
        <taxon>Multicrustacea</taxon>
        <taxon>Malacostraca</taxon>
        <taxon>Eumalacostraca</taxon>
        <taxon>Peracarida</taxon>
        <taxon>Amphipoda</taxon>
        <taxon>Amphilochidea</taxon>
        <taxon>Lysianassida</taxon>
        <taxon>Lysianassidira</taxon>
        <taxon>Lysianassoidea</taxon>
        <taxon>Lysianassidae</taxon>
        <taxon>Hirondellea</taxon>
    </lineage>
</organism>
<comment type="subcellular location">
    <subcellularLocation>
        <location evidence="1">Cytoplasm</location>
    </subcellularLocation>
</comment>
<sequence length="432" mass="48468">MVGEREYYVEMWRLRRRLDYIDKLRPGANTSVFSIFIRPSDQITKIRAMLNEEYAKSSNIKSNQNRASVQEGLKAISEHLKAYRFIPKNGLACYYGSVVADPNLDKDLRLKLYFEPPRAIPRFMYNCDTSFDTSILRTLLQDDTAFGFIVVDGKGALFATVRGNTKEIHLKMSVDLPRKHTRGGQSAARFARIREDARKTYISQLCEKATEVFISDNVPNVSNIVLAGQAQLKDYLEKSSHFDPRLKPIICLTLTVDYGGEVGLSEAVKLSSAEIHNIRLGQEINYINTFMEHLTRGSEDFVAYGIGNVMQALEEGAVETIIAWQDLSLVRQIVKNADSTTTTTYLPAGEITKNSSLQITESAPLIEWLADNITNYGSKLELVSDQSTEGTMLVQGFEGLVAILRYSRVQSDDLTSECSQDTDSSDLLDGVY</sequence>
<dbReference type="PANTHER" id="PTHR10113">
    <property type="entry name" value="PEPTIDE CHAIN RELEASE FACTOR SUBUNIT 1"/>
    <property type="match status" value="1"/>
</dbReference>
<evidence type="ECO:0000256" key="3">
    <source>
        <dbReference type="ARBA" id="ARBA00013382"/>
    </source>
</evidence>
<evidence type="ECO:0000256" key="4">
    <source>
        <dbReference type="ARBA" id="ARBA00022490"/>
    </source>
</evidence>
<evidence type="ECO:0000259" key="6">
    <source>
        <dbReference type="SMART" id="SM01194"/>
    </source>
</evidence>
<dbReference type="Pfam" id="PF03463">
    <property type="entry name" value="eRF1_1"/>
    <property type="match status" value="1"/>
</dbReference>
<dbReference type="InterPro" id="IPR024049">
    <property type="entry name" value="eRF1_1_sf"/>
</dbReference>
<dbReference type="SUPFAM" id="SSF53137">
    <property type="entry name" value="Translational machinery components"/>
    <property type="match status" value="1"/>
</dbReference>
<feature type="domain" description="eRF1/Pelota-like N-terminal" evidence="6">
    <location>
        <begin position="16"/>
        <end position="141"/>
    </location>
</feature>
<accession>A0A2P2HWD7</accession>
<dbReference type="InterPro" id="IPR042226">
    <property type="entry name" value="eFR1_2_sf"/>
</dbReference>
<dbReference type="Pfam" id="PF03465">
    <property type="entry name" value="eRF1_3"/>
    <property type="match status" value="1"/>
</dbReference>
<name>A0A2P2HWD7_9CRUS</name>
<dbReference type="SMART" id="SM01194">
    <property type="entry name" value="eRF1_1"/>
    <property type="match status" value="1"/>
</dbReference>
<dbReference type="Gene3D" id="3.30.420.60">
    <property type="entry name" value="eRF1 domain 2"/>
    <property type="match status" value="1"/>
</dbReference>
<evidence type="ECO:0000313" key="7">
    <source>
        <dbReference type="EMBL" id="LAB66105.1"/>
    </source>
</evidence>
<dbReference type="InterPro" id="IPR005141">
    <property type="entry name" value="eRF1_2"/>
</dbReference>
<dbReference type="GO" id="GO:0005737">
    <property type="term" value="C:cytoplasm"/>
    <property type="evidence" value="ECO:0007669"/>
    <property type="project" value="UniProtKB-SubCell"/>
</dbReference>
<dbReference type="SUPFAM" id="SSF55315">
    <property type="entry name" value="L30e-like"/>
    <property type="match status" value="1"/>
</dbReference>
<dbReference type="InterPro" id="IPR005142">
    <property type="entry name" value="eRF1_3"/>
</dbReference>
<dbReference type="EMBL" id="IACF01000317">
    <property type="protein sequence ID" value="LAB66105.1"/>
    <property type="molecule type" value="mRNA"/>
</dbReference>
<dbReference type="Pfam" id="PF03464">
    <property type="entry name" value="eRF1_2"/>
    <property type="match status" value="1"/>
</dbReference>
<evidence type="ECO:0000256" key="2">
    <source>
        <dbReference type="ARBA" id="ARBA00005326"/>
    </source>
</evidence>
<dbReference type="Gene3D" id="3.30.960.10">
    <property type="entry name" value="eRF1 domain 1"/>
    <property type="match status" value="1"/>
</dbReference>
<dbReference type="InterPro" id="IPR005140">
    <property type="entry name" value="eRF1_Pelota-like_N"/>
</dbReference>
<dbReference type="InterPro" id="IPR004403">
    <property type="entry name" value="Peptide_chain-rel_eRF1/aRF1"/>
</dbReference>
<keyword evidence="4" id="KW-0963">Cytoplasm</keyword>